<keyword evidence="15" id="KW-1185">Reference proteome</keyword>
<evidence type="ECO:0000256" key="11">
    <source>
        <dbReference type="ARBA" id="ARBA00023012"/>
    </source>
</evidence>
<keyword evidence="4" id="KW-0597">Phosphoprotein</keyword>
<dbReference type="InterPro" id="IPR003594">
    <property type="entry name" value="HATPase_dom"/>
</dbReference>
<dbReference type="Gene3D" id="3.30.565.10">
    <property type="entry name" value="Histidine kinase-like ATPase, C-terminal domain"/>
    <property type="match status" value="1"/>
</dbReference>
<dbReference type="InterPro" id="IPR036890">
    <property type="entry name" value="HATPase_C_sf"/>
</dbReference>
<dbReference type="Pfam" id="PF00512">
    <property type="entry name" value="HisKA"/>
    <property type="match status" value="1"/>
</dbReference>
<keyword evidence="10" id="KW-1133">Transmembrane helix</keyword>
<dbReference type="InterPro" id="IPR004358">
    <property type="entry name" value="Sig_transdc_His_kin-like_C"/>
</dbReference>
<dbReference type="InterPro" id="IPR003661">
    <property type="entry name" value="HisK_dim/P_dom"/>
</dbReference>
<evidence type="ECO:0000256" key="7">
    <source>
        <dbReference type="ARBA" id="ARBA00022741"/>
    </source>
</evidence>
<dbReference type="PRINTS" id="PR00344">
    <property type="entry name" value="BCTRLSENSOR"/>
</dbReference>
<reference evidence="14 15" key="1">
    <citation type="submission" date="2023-08" db="EMBL/GenBank/DDBJ databases">
        <title>Achromobacter seleniivolatilans sp. nov., isolated from seleniferous soil.</title>
        <authorList>
            <person name="Zhang S."/>
            <person name="Li K."/>
            <person name="Peng J."/>
            <person name="Zhao Q."/>
            <person name="Wang H."/>
            <person name="Guo Y."/>
        </authorList>
    </citation>
    <scope>NUCLEOTIDE SEQUENCE [LARGE SCALE GENOMIC DNA]</scope>
    <source>
        <strain evidence="14 15">R39</strain>
    </source>
</reference>
<dbReference type="Gene3D" id="1.10.287.130">
    <property type="match status" value="1"/>
</dbReference>
<evidence type="ECO:0000256" key="12">
    <source>
        <dbReference type="ARBA" id="ARBA00023136"/>
    </source>
</evidence>
<keyword evidence="8" id="KW-0418">Kinase</keyword>
<keyword evidence="9 14" id="KW-0067">ATP-binding</keyword>
<gene>
    <name evidence="14" type="ORF">RAS12_14945</name>
</gene>
<dbReference type="Proteomes" id="UP001234798">
    <property type="component" value="Chromosome"/>
</dbReference>
<evidence type="ECO:0000256" key="10">
    <source>
        <dbReference type="ARBA" id="ARBA00022989"/>
    </source>
</evidence>
<evidence type="ECO:0000256" key="2">
    <source>
        <dbReference type="ARBA" id="ARBA00004141"/>
    </source>
</evidence>
<dbReference type="InterPro" id="IPR036097">
    <property type="entry name" value="HisK_dim/P_sf"/>
</dbReference>
<dbReference type="InterPro" id="IPR005467">
    <property type="entry name" value="His_kinase_dom"/>
</dbReference>
<dbReference type="RefSeq" id="WP_306951234.1">
    <property type="nucleotide sequence ID" value="NZ_CP132976.1"/>
</dbReference>
<evidence type="ECO:0000256" key="5">
    <source>
        <dbReference type="ARBA" id="ARBA00022679"/>
    </source>
</evidence>
<dbReference type="SUPFAM" id="SSF47384">
    <property type="entry name" value="Homodimeric domain of signal transducing histidine kinase"/>
    <property type="match status" value="1"/>
</dbReference>
<comment type="subcellular location">
    <subcellularLocation>
        <location evidence="2">Membrane</location>
        <topology evidence="2">Multi-pass membrane protein</topology>
    </subcellularLocation>
</comment>
<protein>
    <recommendedName>
        <fullName evidence="3">histidine kinase</fullName>
        <ecNumber evidence="3">2.7.13.3</ecNumber>
    </recommendedName>
</protein>
<evidence type="ECO:0000256" key="8">
    <source>
        <dbReference type="ARBA" id="ARBA00022777"/>
    </source>
</evidence>
<keyword evidence="11" id="KW-0902">Two-component regulatory system</keyword>
<evidence type="ECO:0000256" key="6">
    <source>
        <dbReference type="ARBA" id="ARBA00022692"/>
    </source>
</evidence>
<feature type="domain" description="Histidine kinase" evidence="13">
    <location>
        <begin position="236"/>
        <end position="448"/>
    </location>
</feature>
<proteinExistence type="predicted"/>
<evidence type="ECO:0000259" key="13">
    <source>
        <dbReference type="PROSITE" id="PS50109"/>
    </source>
</evidence>
<keyword evidence="5" id="KW-0808">Transferase</keyword>
<evidence type="ECO:0000256" key="1">
    <source>
        <dbReference type="ARBA" id="ARBA00000085"/>
    </source>
</evidence>
<sequence>MKSLRKRLVITLLLTLLVAWVGVFTLQHQSLARTQTGIWDQALLDVGNQALMSMPASLLDAERGPTFALPDSSDFNGDKASFQVWSLADKRLLLRSPGSPEEPLRADFGLGHQTTFVAGQQWRVYSITDASGRVQVQAAKPATEFRESYLAGLWRGVLFATAEFLLLAVATWAVILHAFKPVDRAGKAILEKPPLDQTKLPLAGMPAELRPFITSINQLLEHQGATMERERRFLADAAHELRTPLAALSVQAELVARSTTAQDRATAIEKLRAVAVRTARLSEQLLDQARTDALCVSPSEPVSLDALAVMIVQDYEETASRKRQRVLLNTEACTVMGSLDALGVLLRNLVDNALRYTPEEGCIAVSCRVLPDGRAELSVADDGPGIPDAARARVFDRFYRVAGSSERGSGIGLSLVSQIAARHAAAINCQTGLNGGGLSIAVIFPLMR</sequence>
<accession>A0ABY9M9C5</accession>
<dbReference type="EMBL" id="CP132976">
    <property type="protein sequence ID" value="WMD23611.1"/>
    <property type="molecule type" value="Genomic_DNA"/>
</dbReference>
<evidence type="ECO:0000313" key="15">
    <source>
        <dbReference type="Proteomes" id="UP001234798"/>
    </source>
</evidence>
<evidence type="ECO:0000256" key="3">
    <source>
        <dbReference type="ARBA" id="ARBA00012438"/>
    </source>
</evidence>
<dbReference type="SUPFAM" id="SSF55874">
    <property type="entry name" value="ATPase domain of HSP90 chaperone/DNA topoisomerase II/histidine kinase"/>
    <property type="match status" value="1"/>
</dbReference>
<dbReference type="CDD" id="cd00082">
    <property type="entry name" value="HisKA"/>
    <property type="match status" value="1"/>
</dbReference>
<evidence type="ECO:0000256" key="4">
    <source>
        <dbReference type="ARBA" id="ARBA00022553"/>
    </source>
</evidence>
<dbReference type="PANTHER" id="PTHR45436">
    <property type="entry name" value="SENSOR HISTIDINE KINASE YKOH"/>
    <property type="match status" value="1"/>
</dbReference>
<dbReference type="SMART" id="SM00388">
    <property type="entry name" value="HisKA"/>
    <property type="match status" value="1"/>
</dbReference>
<dbReference type="PROSITE" id="PS50109">
    <property type="entry name" value="HIS_KIN"/>
    <property type="match status" value="1"/>
</dbReference>
<dbReference type="SMART" id="SM00387">
    <property type="entry name" value="HATPase_c"/>
    <property type="match status" value="1"/>
</dbReference>
<dbReference type="GO" id="GO:0005524">
    <property type="term" value="F:ATP binding"/>
    <property type="evidence" value="ECO:0007669"/>
    <property type="project" value="UniProtKB-KW"/>
</dbReference>
<evidence type="ECO:0000313" key="14">
    <source>
        <dbReference type="EMBL" id="WMD23611.1"/>
    </source>
</evidence>
<keyword evidence="7" id="KW-0547">Nucleotide-binding</keyword>
<dbReference type="Pfam" id="PF02518">
    <property type="entry name" value="HATPase_c"/>
    <property type="match status" value="1"/>
</dbReference>
<keyword evidence="6" id="KW-0812">Transmembrane</keyword>
<dbReference type="PANTHER" id="PTHR45436:SF14">
    <property type="entry name" value="SENSOR PROTEIN QSEC"/>
    <property type="match status" value="1"/>
</dbReference>
<organism evidence="14 15">
    <name type="scientific">Achromobacter seleniivolatilans</name>
    <dbReference type="NCBI Taxonomy" id="3047478"/>
    <lineage>
        <taxon>Bacteria</taxon>
        <taxon>Pseudomonadati</taxon>
        <taxon>Pseudomonadota</taxon>
        <taxon>Betaproteobacteria</taxon>
        <taxon>Burkholderiales</taxon>
        <taxon>Alcaligenaceae</taxon>
        <taxon>Achromobacter</taxon>
    </lineage>
</organism>
<dbReference type="InterPro" id="IPR050428">
    <property type="entry name" value="TCS_sensor_his_kinase"/>
</dbReference>
<name>A0ABY9M9C5_9BURK</name>
<keyword evidence="12" id="KW-0472">Membrane</keyword>
<evidence type="ECO:0000256" key="9">
    <source>
        <dbReference type="ARBA" id="ARBA00022840"/>
    </source>
</evidence>
<dbReference type="EC" id="2.7.13.3" evidence="3"/>
<comment type="catalytic activity">
    <reaction evidence="1">
        <text>ATP + protein L-histidine = ADP + protein N-phospho-L-histidine.</text>
        <dbReference type="EC" id="2.7.13.3"/>
    </reaction>
</comment>